<name>A0A1Y3GAL1_9EURY</name>
<keyword evidence="4 6" id="KW-0413">Isomerase</keyword>
<keyword evidence="7" id="KW-1185">Reference proteome</keyword>
<dbReference type="RefSeq" id="WP_086637569.1">
    <property type="nucleotide sequence ID" value="NZ_MRZU01000004.1"/>
</dbReference>
<evidence type="ECO:0000256" key="4">
    <source>
        <dbReference type="ARBA" id="ARBA00023235"/>
    </source>
</evidence>
<dbReference type="PANTHER" id="PTHR43588">
    <property type="entry name" value="COBALT-PRECORRIN-8 METHYLMUTASE"/>
    <property type="match status" value="1"/>
</dbReference>
<feature type="domain" description="Cobalamin biosynthesis precorrin-8X methylmutase CobH/CbiC" evidence="5">
    <location>
        <begin position="17"/>
        <end position="205"/>
    </location>
</feature>
<dbReference type="GO" id="GO:0009236">
    <property type="term" value="P:cobalamin biosynthetic process"/>
    <property type="evidence" value="ECO:0007669"/>
    <property type="project" value="UniProtKB-UniPathway"/>
</dbReference>
<organism evidence="6 7">
    <name type="scientific">Methanonatronarchaeum thermophilum</name>
    <dbReference type="NCBI Taxonomy" id="1927129"/>
    <lineage>
        <taxon>Archaea</taxon>
        <taxon>Methanobacteriati</taxon>
        <taxon>Methanobacteriota</taxon>
        <taxon>Methanonatronarchaeia</taxon>
        <taxon>Methanonatronarchaeales</taxon>
        <taxon>Methanonatronarchaeaceae</taxon>
        <taxon>Methanonatronarchaeum</taxon>
    </lineage>
</organism>
<dbReference type="PANTHER" id="PTHR43588:SF1">
    <property type="entry name" value="COBALT-PRECORRIN-8 METHYLMUTASE"/>
    <property type="match status" value="1"/>
</dbReference>
<comment type="similarity">
    <text evidence="2">Belongs to the CobH/CbiC family.</text>
</comment>
<dbReference type="Gene3D" id="3.40.50.10230">
    <property type="entry name" value="Cobalamin biosynthesis CobH/CbiC, precorrin-8X methylmutase"/>
    <property type="match status" value="1"/>
</dbReference>
<dbReference type="InterPro" id="IPR003722">
    <property type="entry name" value="Cbl_synth_CobH/CbiC"/>
</dbReference>
<dbReference type="InterPro" id="IPR036588">
    <property type="entry name" value="CobH/CbiC_sf"/>
</dbReference>
<dbReference type="EMBL" id="MRZU01000004">
    <property type="protein sequence ID" value="OUJ18280.1"/>
    <property type="molecule type" value="Genomic_DNA"/>
</dbReference>
<dbReference type="UniPathway" id="UPA00148"/>
<dbReference type="SUPFAM" id="SSF63965">
    <property type="entry name" value="Precorrin-8X methylmutase CbiC/CobH"/>
    <property type="match status" value="1"/>
</dbReference>
<evidence type="ECO:0000256" key="3">
    <source>
        <dbReference type="ARBA" id="ARBA00022573"/>
    </source>
</evidence>
<proteinExistence type="inferred from homology"/>
<evidence type="ECO:0000256" key="1">
    <source>
        <dbReference type="ARBA" id="ARBA00004953"/>
    </source>
</evidence>
<evidence type="ECO:0000313" key="7">
    <source>
        <dbReference type="Proteomes" id="UP000195137"/>
    </source>
</evidence>
<evidence type="ECO:0000259" key="5">
    <source>
        <dbReference type="Pfam" id="PF02570"/>
    </source>
</evidence>
<keyword evidence="3" id="KW-0169">Cobalamin biosynthesis</keyword>
<evidence type="ECO:0000313" key="6">
    <source>
        <dbReference type="EMBL" id="OUJ18280.1"/>
    </source>
</evidence>
<sequence>MTTENFDFGATSQEGEEIAQESWQIASRIVGDDSPEGQITTRCVIATGDSDIKHLVNYNNNNPIEAGLDALKDQAPIYVDINMVKVGVTEKGHKSKIDTAIGKGDDKAEKEGITRTSAGFIELGPKLNNSIIVIGNSPSALFTVCDMMDEGIIDPKLVIGMPVGFVGAQDSKARLDEMEVPSITITGSKGGTPMAVTTINGIIEMHRNE</sequence>
<accession>A0A1Y3GAL1</accession>
<comment type="pathway">
    <text evidence="1">Cofactor biosynthesis; adenosylcobalamin biosynthesis.</text>
</comment>
<dbReference type="AlphaFoldDB" id="A0A1Y3GAL1"/>
<comment type="caution">
    <text evidence="6">The sequence shown here is derived from an EMBL/GenBank/DDBJ whole genome shotgun (WGS) entry which is preliminary data.</text>
</comment>
<protein>
    <submittedName>
        <fullName evidence="6">Precorrin isomerase CobH</fullName>
    </submittedName>
</protein>
<dbReference type="GO" id="GO:0016993">
    <property type="term" value="F:precorrin-8X methylmutase activity"/>
    <property type="evidence" value="ECO:0007669"/>
    <property type="project" value="InterPro"/>
</dbReference>
<evidence type="ECO:0000256" key="2">
    <source>
        <dbReference type="ARBA" id="ARBA00009774"/>
    </source>
</evidence>
<dbReference type="OrthoDB" id="24491at2157"/>
<dbReference type="Pfam" id="PF02570">
    <property type="entry name" value="CbiC"/>
    <property type="match status" value="1"/>
</dbReference>
<dbReference type="Proteomes" id="UP000195137">
    <property type="component" value="Unassembled WGS sequence"/>
</dbReference>
<gene>
    <name evidence="6" type="ORF">AMET1_1191</name>
</gene>
<reference evidence="6 7" key="1">
    <citation type="submission" date="2016-12" db="EMBL/GenBank/DDBJ databases">
        <title>Discovery of methanogenic haloarchaea.</title>
        <authorList>
            <person name="Sorokin D.Y."/>
            <person name="Makarova K.S."/>
            <person name="Abbas B."/>
            <person name="Ferrer M."/>
            <person name="Golyshin P.N."/>
        </authorList>
    </citation>
    <scope>NUCLEOTIDE SEQUENCE [LARGE SCALE GENOMIC DNA]</scope>
    <source>
        <strain evidence="6">AMET1</strain>
    </source>
</reference>